<dbReference type="EMBL" id="KE504227">
    <property type="protein sequence ID" value="EPS94617.1"/>
    <property type="molecule type" value="Genomic_DNA"/>
</dbReference>
<dbReference type="AlphaFoldDB" id="S8DPN4"/>
<organism evidence="10 11">
    <name type="scientific">Fomitopsis schrenkii</name>
    <name type="common">Brown rot fungus</name>
    <dbReference type="NCBI Taxonomy" id="2126942"/>
    <lineage>
        <taxon>Eukaryota</taxon>
        <taxon>Fungi</taxon>
        <taxon>Dikarya</taxon>
        <taxon>Basidiomycota</taxon>
        <taxon>Agaricomycotina</taxon>
        <taxon>Agaricomycetes</taxon>
        <taxon>Polyporales</taxon>
        <taxon>Fomitopsis</taxon>
    </lineage>
</organism>
<feature type="transmembrane region" description="Helical" evidence="9">
    <location>
        <begin position="472"/>
        <end position="493"/>
    </location>
</feature>
<feature type="transmembrane region" description="Helical" evidence="9">
    <location>
        <begin position="691"/>
        <end position="716"/>
    </location>
</feature>
<keyword evidence="11" id="KW-1185">Reference proteome</keyword>
<feature type="transmembrane region" description="Helical" evidence="9">
    <location>
        <begin position="535"/>
        <end position="557"/>
    </location>
</feature>
<evidence type="ECO:0000256" key="4">
    <source>
        <dbReference type="ARBA" id="ARBA00022692"/>
    </source>
</evidence>
<keyword evidence="6" id="KW-0653">Protein transport</keyword>
<feature type="transmembrane region" description="Helical" evidence="9">
    <location>
        <begin position="95"/>
        <end position="114"/>
    </location>
</feature>
<feature type="transmembrane region" description="Helical" evidence="9">
    <location>
        <begin position="728"/>
        <end position="749"/>
    </location>
</feature>
<evidence type="ECO:0000256" key="7">
    <source>
        <dbReference type="ARBA" id="ARBA00022989"/>
    </source>
</evidence>
<dbReference type="GO" id="GO:0015031">
    <property type="term" value="P:protein transport"/>
    <property type="evidence" value="ECO:0007669"/>
    <property type="project" value="UniProtKB-KW"/>
</dbReference>
<dbReference type="HOGENOM" id="CLU_004965_3_0_1"/>
<dbReference type="GO" id="GO:0035673">
    <property type="term" value="F:oligopeptide transmembrane transporter activity"/>
    <property type="evidence" value="ECO:0007669"/>
    <property type="project" value="InterPro"/>
</dbReference>
<evidence type="ECO:0000256" key="8">
    <source>
        <dbReference type="ARBA" id="ARBA00023136"/>
    </source>
</evidence>
<proteinExistence type="inferred from homology"/>
<feature type="transmembrane region" description="Helical" evidence="9">
    <location>
        <begin position="577"/>
        <end position="600"/>
    </location>
</feature>
<evidence type="ECO:0000256" key="9">
    <source>
        <dbReference type="SAM" id="Phobius"/>
    </source>
</evidence>
<feature type="transmembrane region" description="Helical" evidence="9">
    <location>
        <begin position="121"/>
        <end position="141"/>
    </location>
</feature>
<dbReference type="InterPro" id="IPR004813">
    <property type="entry name" value="OPT"/>
</dbReference>
<evidence type="ECO:0000256" key="5">
    <source>
        <dbReference type="ARBA" id="ARBA00022856"/>
    </source>
</evidence>
<gene>
    <name evidence="10" type="ORF">FOMPIDRAFT_152843</name>
</gene>
<feature type="transmembrane region" description="Helical" evidence="9">
    <location>
        <begin position="206"/>
        <end position="226"/>
    </location>
</feature>
<feature type="transmembrane region" description="Helical" evidence="9">
    <location>
        <begin position="499"/>
        <end position="523"/>
    </location>
</feature>
<evidence type="ECO:0000256" key="3">
    <source>
        <dbReference type="ARBA" id="ARBA00022448"/>
    </source>
</evidence>
<dbReference type="GO" id="GO:0016020">
    <property type="term" value="C:membrane"/>
    <property type="evidence" value="ECO:0007669"/>
    <property type="project" value="UniProtKB-SubCell"/>
</dbReference>
<dbReference type="eggNOG" id="KOG2262">
    <property type="taxonomic scope" value="Eukaryota"/>
</dbReference>
<dbReference type="Proteomes" id="UP000015241">
    <property type="component" value="Unassembled WGS sequence"/>
</dbReference>
<dbReference type="PANTHER" id="PTHR22601">
    <property type="entry name" value="ISP4 LIKE PROTEIN"/>
    <property type="match status" value="1"/>
</dbReference>
<comment type="similarity">
    <text evidence="2">Belongs to the oligopeptide OPT transporter family.</text>
</comment>
<protein>
    <submittedName>
        <fullName evidence="10">OPT oligopeptide transporter</fullName>
    </submittedName>
</protein>
<reference evidence="10 11" key="1">
    <citation type="journal article" date="2012" name="Science">
        <title>The Paleozoic origin of enzymatic lignin decomposition reconstructed from 31 fungal genomes.</title>
        <authorList>
            <person name="Floudas D."/>
            <person name="Binder M."/>
            <person name="Riley R."/>
            <person name="Barry K."/>
            <person name="Blanchette R.A."/>
            <person name="Henrissat B."/>
            <person name="Martinez A.T."/>
            <person name="Otillar R."/>
            <person name="Spatafora J.W."/>
            <person name="Yadav J.S."/>
            <person name="Aerts A."/>
            <person name="Benoit I."/>
            <person name="Boyd A."/>
            <person name="Carlson A."/>
            <person name="Copeland A."/>
            <person name="Coutinho P.M."/>
            <person name="de Vries R.P."/>
            <person name="Ferreira P."/>
            <person name="Findley K."/>
            <person name="Foster B."/>
            <person name="Gaskell J."/>
            <person name="Glotzer D."/>
            <person name="Gorecki P."/>
            <person name="Heitman J."/>
            <person name="Hesse C."/>
            <person name="Hori C."/>
            <person name="Igarashi K."/>
            <person name="Jurgens J.A."/>
            <person name="Kallen N."/>
            <person name="Kersten P."/>
            <person name="Kohler A."/>
            <person name="Kuees U."/>
            <person name="Kumar T.K.A."/>
            <person name="Kuo A."/>
            <person name="LaButti K."/>
            <person name="Larrondo L.F."/>
            <person name="Lindquist E."/>
            <person name="Ling A."/>
            <person name="Lombard V."/>
            <person name="Lucas S."/>
            <person name="Lundell T."/>
            <person name="Martin R."/>
            <person name="McLaughlin D.J."/>
            <person name="Morgenstern I."/>
            <person name="Morin E."/>
            <person name="Murat C."/>
            <person name="Nagy L.G."/>
            <person name="Nolan M."/>
            <person name="Ohm R.A."/>
            <person name="Patyshakuliyeva A."/>
            <person name="Rokas A."/>
            <person name="Ruiz-Duenas F.J."/>
            <person name="Sabat G."/>
            <person name="Salamov A."/>
            <person name="Samejima M."/>
            <person name="Schmutz J."/>
            <person name="Slot J.C."/>
            <person name="St John F."/>
            <person name="Stenlid J."/>
            <person name="Sun H."/>
            <person name="Sun S."/>
            <person name="Syed K."/>
            <person name="Tsang A."/>
            <person name="Wiebenga A."/>
            <person name="Young D."/>
            <person name="Pisabarro A."/>
            <person name="Eastwood D.C."/>
            <person name="Martin F."/>
            <person name="Cullen D."/>
            <person name="Grigoriev I.V."/>
            <person name="Hibbett D.S."/>
        </authorList>
    </citation>
    <scope>NUCLEOTIDE SEQUENCE</scope>
    <source>
        <strain evidence="11">FP-58527</strain>
    </source>
</reference>
<evidence type="ECO:0000313" key="11">
    <source>
        <dbReference type="Proteomes" id="UP000015241"/>
    </source>
</evidence>
<sequence length="779" mass="86680">MATIERKTSGSSVTDEKASAIHDIVNEKGPLDHHLPTHPAQLNAADIGDVSEDVRAIDLDASGKERPIEKDTDYALRLVSLDDDPSLPILTLRTWFLGLGLACFAAVLGELFYFRPQTVQVSGLFLQVFAFILGRGLEIVLPGPNHATTRMRTRDNRFWRFVNPGPFNLKEHVAISIMSTTASDQAIAISVFAAQDLYYHVTVNPAIGIFTLIASQLIGYGLVGLARDYLVYPTWAVYPFLMPQVQLFDAMHRGGGVFTQRKRRIFFWAVLVGIFVWEWFPEYIAPTLTGISIICLADRKSPWVTRIFGGAAGNEGLGLFALSLDWNYIGSGGGAIGSLFTPLATQLSLYAGVITCILAFCACYARNTWNAQNFPFLSQLLFYENGEEYDQLAILNPDFTLNSTALAEQGLPWYAASQTLYQLSRTMYIGTAVTHFFIWHARDVYNVVRNVRTQECQDAHYQKMKVYKEVPFWWFGVLFLITFALGLGLLYAAKSGLPWWGFIVALIFSTAFVPILGTLYATVGYQPSLQFLIQMVGGAMIPGKPVANMYFTLYGYQTYQLTLNMLRDLKLGQYTKLPPRVTFLCQTLGGIVGGVLNYVVMKSVISGNREILLDVQGTNVWSGQQVQSYNSAAITWGALAKPLYAPGARYGFIPWMIIAGLGVPIPFYLAHRRWPRAGFNYVFTPVVVAELGFLSVGINSSWMTSLAVAVFSQWYLRKHRPRWFRKYNFLLSAALDGGTQIMVFVYSFAVGGASGKATAFPNWALNPTGNPDYCMRLGD</sequence>
<dbReference type="NCBIfam" id="TIGR00728">
    <property type="entry name" value="OPT_sfam"/>
    <property type="match status" value="1"/>
</dbReference>
<evidence type="ECO:0000256" key="2">
    <source>
        <dbReference type="ARBA" id="ARBA00008807"/>
    </source>
</evidence>
<dbReference type="Pfam" id="PF03169">
    <property type="entry name" value="OPT"/>
    <property type="match status" value="1"/>
</dbReference>
<keyword evidence="3" id="KW-0813">Transport</keyword>
<keyword evidence="4 9" id="KW-0812">Transmembrane</keyword>
<dbReference type="InterPro" id="IPR004648">
    <property type="entry name" value="Oligpept_transpt"/>
</dbReference>
<dbReference type="InParanoid" id="S8DPN4"/>
<feature type="transmembrane region" description="Helical" evidence="9">
    <location>
        <begin position="347"/>
        <end position="365"/>
    </location>
</feature>
<comment type="subcellular location">
    <subcellularLocation>
        <location evidence="1">Membrane</location>
        <topology evidence="1">Multi-pass membrane protein</topology>
    </subcellularLocation>
</comment>
<name>S8DPN4_FOMSC</name>
<evidence type="ECO:0000256" key="1">
    <source>
        <dbReference type="ARBA" id="ARBA00004141"/>
    </source>
</evidence>
<accession>S8DPN4</accession>
<feature type="transmembrane region" description="Helical" evidence="9">
    <location>
        <begin position="650"/>
        <end position="671"/>
    </location>
</feature>
<keyword evidence="8 9" id="KW-0472">Membrane</keyword>
<evidence type="ECO:0000313" key="10">
    <source>
        <dbReference type="EMBL" id="EPS94617.1"/>
    </source>
</evidence>
<keyword evidence="5" id="KW-0571">Peptide transport</keyword>
<evidence type="ECO:0000256" key="6">
    <source>
        <dbReference type="ARBA" id="ARBA00022927"/>
    </source>
</evidence>
<dbReference type="OrthoDB" id="9986677at2759"/>
<feature type="transmembrane region" description="Helical" evidence="9">
    <location>
        <begin position="263"/>
        <end position="280"/>
    </location>
</feature>
<keyword evidence="7 9" id="KW-1133">Transmembrane helix</keyword>
<feature type="transmembrane region" description="Helical" evidence="9">
    <location>
        <begin position="232"/>
        <end position="251"/>
    </location>
</feature>